<evidence type="ECO:0000256" key="1">
    <source>
        <dbReference type="ARBA" id="ARBA00001933"/>
    </source>
</evidence>
<organism evidence="6 7">
    <name type="scientific">Acinetobacter rudis CIP 110305</name>
    <dbReference type="NCBI Taxonomy" id="421052"/>
    <lineage>
        <taxon>Bacteria</taxon>
        <taxon>Pseudomonadati</taxon>
        <taxon>Pseudomonadota</taxon>
        <taxon>Gammaproteobacteria</taxon>
        <taxon>Moraxellales</taxon>
        <taxon>Moraxellaceae</taxon>
        <taxon>Acinetobacter</taxon>
    </lineage>
</organism>
<dbReference type="AlphaFoldDB" id="S3MW48"/>
<dbReference type="RefSeq" id="WP_016656765.1">
    <property type="nucleotide sequence ID" value="NZ_KE340353.1"/>
</dbReference>
<dbReference type="Gene3D" id="3.40.640.10">
    <property type="entry name" value="Type I PLP-dependent aspartate aminotransferase-like (Major domain)"/>
    <property type="match status" value="1"/>
</dbReference>
<dbReference type="InterPro" id="IPR015422">
    <property type="entry name" value="PyrdxlP-dep_Trfase_small"/>
</dbReference>
<dbReference type="STRING" id="632955.GCA_000829675_01646"/>
<dbReference type="InterPro" id="IPR000277">
    <property type="entry name" value="Cys/Met-Metab_PyrdxlP-dep_enz"/>
</dbReference>
<dbReference type="UniPathway" id="UPA00051">
    <property type="reaction ID" value="UER00449"/>
</dbReference>
<keyword evidence="3" id="KW-0028">Amino-acid biosynthesis</keyword>
<comment type="cofactor">
    <cofactor evidence="1 3 5">
        <name>pyridoxal 5'-phosphate</name>
        <dbReference type="ChEBI" id="CHEBI:597326"/>
    </cofactor>
</comment>
<dbReference type="PANTHER" id="PTHR11808:SF80">
    <property type="entry name" value="CYSTATHIONINE GAMMA-LYASE"/>
    <property type="match status" value="1"/>
</dbReference>
<evidence type="ECO:0000313" key="6">
    <source>
        <dbReference type="EMBL" id="EPF72015.1"/>
    </source>
</evidence>
<dbReference type="PATRIC" id="fig|421052.3.peg.2305"/>
<dbReference type="eggNOG" id="COG0626">
    <property type="taxonomic scope" value="Bacteria"/>
</dbReference>
<dbReference type="FunFam" id="3.90.1150.10:FF:000033">
    <property type="entry name" value="Cystathionine gamma-synthase"/>
    <property type="match status" value="1"/>
</dbReference>
<dbReference type="InterPro" id="IPR015424">
    <property type="entry name" value="PyrdxlP-dep_Trfase"/>
</dbReference>
<dbReference type="FunFam" id="3.40.640.10:FF:000046">
    <property type="entry name" value="Cystathionine gamma-lyase"/>
    <property type="match status" value="1"/>
</dbReference>
<dbReference type="InterPro" id="IPR054542">
    <property type="entry name" value="Cys_met_metab_PP"/>
</dbReference>
<dbReference type="GO" id="GO:0019346">
    <property type="term" value="P:transsulfuration"/>
    <property type="evidence" value="ECO:0007669"/>
    <property type="project" value="InterPro"/>
</dbReference>
<evidence type="ECO:0000256" key="5">
    <source>
        <dbReference type="RuleBase" id="RU362118"/>
    </source>
</evidence>
<dbReference type="Gene3D" id="3.90.1150.10">
    <property type="entry name" value="Aspartate Aminotransferase, domain 1"/>
    <property type="match status" value="1"/>
</dbReference>
<keyword evidence="3" id="KW-0486">Methionine biosynthesis</keyword>
<gene>
    <name evidence="3" type="primary">metZ</name>
    <name evidence="6" type="ORF">F945_02361</name>
</gene>
<keyword evidence="3" id="KW-0808">Transferase</keyword>
<comment type="catalytic activity">
    <reaction evidence="3">
        <text>O-succinyl-L-homoserine + hydrogen sulfide = L-homocysteine + succinate</text>
        <dbReference type="Rhea" id="RHEA:27826"/>
        <dbReference type="ChEBI" id="CHEBI:29919"/>
        <dbReference type="ChEBI" id="CHEBI:30031"/>
        <dbReference type="ChEBI" id="CHEBI:57661"/>
        <dbReference type="ChEBI" id="CHEBI:58199"/>
    </reaction>
</comment>
<accession>S3MW48</accession>
<comment type="caution">
    <text evidence="6">The sequence shown here is derived from an EMBL/GenBank/DDBJ whole genome shotgun (WGS) entry which is preliminary data.</text>
</comment>
<protein>
    <recommendedName>
        <fullName evidence="3">O-succinylhomoserine sulfhydrylase</fullName>
        <shortName evidence="3">OSH sulfhydrylase</shortName>
        <shortName evidence="3">OSHS sulfhydrylase</shortName>
        <ecNumber evidence="3">2.5.1.-</ecNumber>
    </recommendedName>
</protein>
<dbReference type="HAMAP" id="MF_02056">
    <property type="entry name" value="MetZ"/>
    <property type="match status" value="1"/>
</dbReference>
<dbReference type="Pfam" id="PF01053">
    <property type="entry name" value="Cys_Met_Meta_PP"/>
    <property type="match status" value="1"/>
</dbReference>
<proteinExistence type="inferred from homology"/>
<comment type="pathway">
    <text evidence="3">Amino-acid biosynthesis; L-methionine biosynthesis via de novo pathway; L-homocysteine from O-succinyl-L-homoserine: step 1/1.</text>
</comment>
<evidence type="ECO:0000313" key="7">
    <source>
        <dbReference type="Proteomes" id="UP000014568"/>
    </source>
</evidence>
<dbReference type="GO" id="GO:0005737">
    <property type="term" value="C:cytoplasm"/>
    <property type="evidence" value="ECO:0007669"/>
    <property type="project" value="TreeGrafter"/>
</dbReference>
<dbReference type="NCBIfam" id="NF006003">
    <property type="entry name" value="PRK08133.1"/>
    <property type="match status" value="1"/>
</dbReference>
<dbReference type="EC" id="2.5.1.-" evidence="3"/>
<feature type="modified residue" description="N6-(pyridoxal phosphate)lysine" evidence="3 4">
    <location>
        <position position="211"/>
    </location>
</feature>
<comment type="function">
    <text evidence="3">Catalyzes the formation of L-homocysteine from O-succinyl-L-homoserine (OSHS) and hydrogen sulfide.</text>
</comment>
<dbReference type="GO" id="GO:0016846">
    <property type="term" value="F:carbon-sulfur lyase activity"/>
    <property type="evidence" value="ECO:0007669"/>
    <property type="project" value="TreeGrafter"/>
</dbReference>
<dbReference type="GO" id="GO:0071268">
    <property type="term" value="P:homocysteine biosynthetic process"/>
    <property type="evidence" value="ECO:0007669"/>
    <property type="project" value="InterPro"/>
</dbReference>
<evidence type="ECO:0000256" key="2">
    <source>
        <dbReference type="ARBA" id="ARBA00022898"/>
    </source>
</evidence>
<dbReference type="GO" id="GO:0071266">
    <property type="term" value="P:'de novo' L-methionine biosynthetic process"/>
    <property type="evidence" value="ECO:0007669"/>
    <property type="project" value="UniProtKB-UniRule"/>
</dbReference>
<name>S3MW48_9GAMM</name>
<dbReference type="PANTHER" id="PTHR11808">
    <property type="entry name" value="TRANS-SULFURATION ENZYME FAMILY MEMBER"/>
    <property type="match status" value="1"/>
</dbReference>
<evidence type="ECO:0000256" key="3">
    <source>
        <dbReference type="HAMAP-Rule" id="MF_02056"/>
    </source>
</evidence>
<dbReference type="InterPro" id="IPR015421">
    <property type="entry name" value="PyrdxlP-dep_Trfase_major"/>
</dbReference>
<sequence length="395" mass="42962">MSQFDDKQYQLETLALRTGHTRSFEGEHAEPIFLTSSFVYANAAEAAAKFSGQEDGNIYSRFTNPTVATFEKRIAALEGADRAVATGSGMAAIMSIVMTFLKAGDHVLCSRSVFGSTVALFEKYVSKFGIDVEFVDLTDVGAWEAAIRPETKLLFVESPSNPLGDVADIRALSDLAHRHAALLAVDNTICTPILQKPLSLGADLVVYSATKFIDGQGRTLGGVVLGNQQLMEELHVYVRTSGPSLSPFNAWVLLKGLETLKLRMREHSANAQKLAEWLQKHPKVKQVYYPGLTDHPSHAMAVQQQQGFSGIVSFEVVGEREQAWTVIDKTQFISITGNLGDAKTTITHPATTTHGKLSPEAKEKVGISEGLIRISVGLEDIDDIICDLARGLDLI</sequence>
<dbReference type="PROSITE" id="PS00868">
    <property type="entry name" value="CYS_MET_METAB_PP"/>
    <property type="match status" value="1"/>
</dbReference>
<reference evidence="6 7" key="1">
    <citation type="submission" date="2013-06" db="EMBL/GenBank/DDBJ databases">
        <title>The Genome Sequence of Acinetobacter rudis CIP 110305.</title>
        <authorList>
            <consortium name="The Broad Institute Genome Sequencing Platform"/>
            <consortium name="The Broad Institute Genome Sequencing Center for Infectious Disease"/>
            <person name="Cerqueira G."/>
            <person name="Feldgarden M."/>
            <person name="Courvalin P."/>
            <person name="Perichon B."/>
            <person name="Grillot-Courvalin C."/>
            <person name="Clermont D."/>
            <person name="Rocha E."/>
            <person name="Yoon E.-J."/>
            <person name="Nemec A."/>
            <person name="Young S.K."/>
            <person name="Zeng Q."/>
            <person name="Gargeya S."/>
            <person name="Fitzgerald M."/>
            <person name="Abouelleil A."/>
            <person name="Alvarado L."/>
            <person name="Berlin A.M."/>
            <person name="Chapman S.B."/>
            <person name="Dewar J."/>
            <person name="Goldberg J."/>
            <person name="Griggs A."/>
            <person name="Gujja S."/>
            <person name="Hansen M."/>
            <person name="Howarth C."/>
            <person name="Imamovic A."/>
            <person name="Larimer J."/>
            <person name="McCowan C."/>
            <person name="Murphy C."/>
            <person name="Pearson M."/>
            <person name="Priest M."/>
            <person name="Roberts A."/>
            <person name="Saif S."/>
            <person name="Shea T."/>
            <person name="Sykes S."/>
            <person name="Wortman J."/>
            <person name="Nusbaum C."/>
            <person name="Birren B."/>
        </authorList>
    </citation>
    <scope>NUCLEOTIDE SEQUENCE [LARGE SCALE GENOMIC DNA]</scope>
    <source>
        <strain evidence="6 7">CIP 110305</strain>
    </source>
</reference>
<dbReference type="NCBIfam" id="TIGR01325">
    <property type="entry name" value="O_suc_HS_sulf"/>
    <property type="match status" value="1"/>
</dbReference>
<keyword evidence="2 3" id="KW-0663">Pyridoxal phosphate</keyword>
<dbReference type="InterPro" id="IPR006234">
    <property type="entry name" value="O-succ-hSer_sulfhydrylase"/>
</dbReference>
<dbReference type="Proteomes" id="UP000014568">
    <property type="component" value="Unassembled WGS sequence"/>
</dbReference>
<dbReference type="CDD" id="cd00614">
    <property type="entry name" value="CGS_like"/>
    <property type="match status" value="1"/>
</dbReference>
<dbReference type="EMBL" id="ATGI01000031">
    <property type="protein sequence ID" value="EPF72015.1"/>
    <property type="molecule type" value="Genomic_DNA"/>
</dbReference>
<comment type="similarity">
    <text evidence="3">Belongs to the trans-sulfuration enzymes family. MetZ subfamily.</text>
</comment>
<dbReference type="GO" id="GO:0030170">
    <property type="term" value="F:pyridoxal phosphate binding"/>
    <property type="evidence" value="ECO:0007669"/>
    <property type="project" value="UniProtKB-UniRule"/>
</dbReference>
<dbReference type="OrthoDB" id="9805807at2"/>
<dbReference type="SUPFAM" id="SSF53383">
    <property type="entry name" value="PLP-dependent transferases"/>
    <property type="match status" value="1"/>
</dbReference>
<comment type="subunit">
    <text evidence="3">Homotetramer.</text>
</comment>
<dbReference type="PIRSF" id="PIRSF001434">
    <property type="entry name" value="CGS"/>
    <property type="match status" value="1"/>
</dbReference>
<dbReference type="HOGENOM" id="CLU_018986_2_0_6"/>
<evidence type="ECO:0000256" key="4">
    <source>
        <dbReference type="PIRSR" id="PIRSR001434-2"/>
    </source>
</evidence>
<dbReference type="GO" id="GO:0016765">
    <property type="term" value="F:transferase activity, transferring alkyl or aryl (other than methyl) groups"/>
    <property type="evidence" value="ECO:0007669"/>
    <property type="project" value="UniProtKB-UniRule"/>
</dbReference>
<keyword evidence="7" id="KW-1185">Reference proteome</keyword>